<evidence type="ECO:0000313" key="3">
    <source>
        <dbReference type="EMBL" id="MBB5287513.1"/>
    </source>
</evidence>
<evidence type="ECO:0000313" key="4">
    <source>
        <dbReference type="Proteomes" id="UP000557307"/>
    </source>
</evidence>
<evidence type="ECO:0000256" key="1">
    <source>
        <dbReference type="SAM" id="Phobius"/>
    </source>
</evidence>
<name>A0A840U1P5_9BACT</name>
<feature type="chain" id="PRO_5032477829" description="DUF4271 domain-containing protein" evidence="2">
    <location>
        <begin position="26"/>
        <end position="392"/>
    </location>
</feature>
<feature type="transmembrane region" description="Helical" evidence="1">
    <location>
        <begin position="372"/>
        <end position="391"/>
    </location>
</feature>
<feature type="transmembrane region" description="Helical" evidence="1">
    <location>
        <begin position="309"/>
        <end position="329"/>
    </location>
</feature>
<accession>A0A840U1P5</accession>
<reference evidence="3 4" key="1">
    <citation type="submission" date="2020-08" db="EMBL/GenBank/DDBJ databases">
        <title>Genomic Encyclopedia of Type Strains, Phase IV (KMG-IV): sequencing the most valuable type-strain genomes for metagenomic binning, comparative biology and taxonomic classification.</title>
        <authorList>
            <person name="Goeker M."/>
        </authorList>
    </citation>
    <scope>NUCLEOTIDE SEQUENCE [LARGE SCALE GENOMIC DNA]</scope>
    <source>
        <strain evidence="3 4">DSM 105074</strain>
    </source>
</reference>
<keyword evidence="4" id="KW-1185">Reference proteome</keyword>
<dbReference type="AlphaFoldDB" id="A0A840U1P5"/>
<dbReference type="RefSeq" id="WP_184179829.1">
    <property type="nucleotide sequence ID" value="NZ_JACHGF010000019.1"/>
</dbReference>
<dbReference type="EMBL" id="JACHGF010000019">
    <property type="protein sequence ID" value="MBB5287513.1"/>
    <property type="molecule type" value="Genomic_DNA"/>
</dbReference>
<protein>
    <recommendedName>
        <fullName evidence="5">DUF4271 domain-containing protein</fullName>
    </recommendedName>
</protein>
<dbReference type="Proteomes" id="UP000557307">
    <property type="component" value="Unassembled WGS sequence"/>
</dbReference>
<feature type="transmembrane region" description="Helical" evidence="1">
    <location>
        <begin position="174"/>
        <end position="192"/>
    </location>
</feature>
<keyword evidence="2" id="KW-0732">Signal</keyword>
<evidence type="ECO:0008006" key="5">
    <source>
        <dbReference type="Google" id="ProtNLM"/>
    </source>
</evidence>
<feature type="transmembrane region" description="Helical" evidence="1">
    <location>
        <begin position="341"/>
        <end position="360"/>
    </location>
</feature>
<proteinExistence type="predicted"/>
<keyword evidence="1" id="KW-0472">Membrane</keyword>
<dbReference type="InterPro" id="IPR025367">
    <property type="entry name" value="DUF4271"/>
</dbReference>
<feature type="transmembrane region" description="Helical" evidence="1">
    <location>
        <begin position="267"/>
        <end position="288"/>
    </location>
</feature>
<gene>
    <name evidence="3" type="ORF">HNQ92_005677</name>
</gene>
<organism evidence="3 4">
    <name type="scientific">Rhabdobacter roseus</name>
    <dbReference type="NCBI Taxonomy" id="1655419"/>
    <lineage>
        <taxon>Bacteria</taxon>
        <taxon>Pseudomonadati</taxon>
        <taxon>Bacteroidota</taxon>
        <taxon>Cytophagia</taxon>
        <taxon>Cytophagales</taxon>
        <taxon>Cytophagaceae</taxon>
        <taxon>Rhabdobacter</taxon>
    </lineage>
</organism>
<comment type="caution">
    <text evidence="3">The sequence shown here is derived from an EMBL/GenBank/DDBJ whole genome shotgun (WGS) entry which is preliminary data.</text>
</comment>
<evidence type="ECO:0000256" key="2">
    <source>
        <dbReference type="SAM" id="SignalP"/>
    </source>
</evidence>
<feature type="transmembrane region" description="Helical" evidence="1">
    <location>
        <begin position="226"/>
        <end position="247"/>
    </location>
</feature>
<sequence>MNVLRPLLFFALVLAGALSSRSVRADNEVGPGQKYYLVYDLRNDWLTYSSRYQNYVPFSKGIHEAETSASLLVDLLKNRPYTLLIQSRAESYLFIEGALQKRIAPGTWLELSLDSLYRNYRKEELLLTLYGSPGVDDKNVLVGHLKKENVAALPVSTSPLINIRPKFPTPFGDFSVLVFLFFLALNALTYTISPNTYRRLINPADYFNRDDRSEIHKFNKPYSRPVLLFVIQLSLIVSYLLLALANYDVNLFSAGTLLSERDQLSEILLDFLKLFGATFLLFYLKYVYMSLVGGMLNLDPIVDLHFLKALQSSYFFYSLLGLLVFTLSLHEPGWFESMRPFLLLPFVAFYLLRFFSLYFVTNSRASLMNLHLFSYLCVIEIIPLIIGVKFAL</sequence>
<keyword evidence="1" id="KW-0812">Transmembrane</keyword>
<dbReference type="Pfam" id="PF14093">
    <property type="entry name" value="DUF4271"/>
    <property type="match status" value="1"/>
</dbReference>
<feature type="signal peptide" evidence="2">
    <location>
        <begin position="1"/>
        <end position="25"/>
    </location>
</feature>
<keyword evidence="1" id="KW-1133">Transmembrane helix</keyword>